<name>A0A4R2CFL8_SHIGR</name>
<reference evidence="2 3" key="1">
    <citation type="submission" date="2019-03" db="EMBL/GenBank/DDBJ databases">
        <title>Genomic Encyclopedia of Type Strains, Phase IV (KMG-IV): sequencing the most valuable type-strain genomes for metagenomic binning, comparative biology and taxonomic classification.</title>
        <authorList>
            <person name="Goeker M."/>
        </authorList>
    </citation>
    <scope>NUCLEOTIDE SEQUENCE [LARGE SCALE GENOMIC DNA]</scope>
    <source>
        <strain evidence="2 3">DSM 18401</strain>
    </source>
</reference>
<dbReference type="GO" id="GO:0006950">
    <property type="term" value="P:response to stress"/>
    <property type="evidence" value="ECO:0007669"/>
    <property type="project" value="TreeGrafter"/>
</dbReference>
<dbReference type="RefSeq" id="WP_162853154.1">
    <property type="nucleotide sequence ID" value="NZ_BAABEI010000002.1"/>
</dbReference>
<dbReference type="SMART" id="SM00347">
    <property type="entry name" value="HTH_MARR"/>
    <property type="match status" value="1"/>
</dbReference>
<evidence type="ECO:0000259" key="1">
    <source>
        <dbReference type="PROSITE" id="PS50995"/>
    </source>
</evidence>
<dbReference type="InterPro" id="IPR039422">
    <property type="entry name" value="MarR/SlyA-like"/>
</dbReference>
<proteinExistence type="predicted"/>
<gene>
    <name evidence="2" type="ORF">EV665_12176</name>
</gene>
<organism evidence="2 3">
    <name type="scientific">Shinella granuli</name>
    <dbReference type="NCBI Taxonomy" id="323621"/>
    <lineage>
        <taxon>Bacteria</taxon>
        <taxon>Pseudomonadati</taxon>
        <taxon>Pseudomonadota</taxon>
        <taxon>Alphaproteobacteria</taxon>
        <taxon>Hyphomicrobiales</taxon>
        <taxon>Rhizobiaceae</taxon>
        <taxon>Shinella</taxon>
    </lineage>
</organism>
<dbReference type="PROSITE" id="PS50995">
    <property type="entry name" value="HTH_MARR_2"/>
    <property type="match status" value="1"/>
</dbReference>
<dbReference type="GO" id="GO:0003700">
    <property type="term" value="F:DNA-binding transcription factor activity"/>
    <property type="evidence" value="ECO:0007669"/>
    <property type="project" value="InterPro"/>
</dbReference>
<dbReference type="Pfam" id="PF12802">
    <property type="entry name" value="MarR_2"/>
    <property type="match status" value="1"/>
</dbReference>
<dbReference type="PANTHER" id="PTHR33164:SF89">
    <property type="entry name" value="MARR FAMILY REGULATORY PROTEIN"/>
    <property type="match status" value="1"/>
</dbReference>
<keyword evidence="3" id="KW-1185">Reference proteome</keyword>
<dbReference type="Proteomes" id="UP000295351">
    <property type="component" value="Unassembled WGS sequence"/>
</dbReference>
<dbReference type="InterPro" id="IPR036390">
    <property type="entry name" value="WH_DNA-bd_sf"/>
</dbReference>
<feature type="domain" description="HTH marR-type" evidence="1">
    <location>
        <begin position="22"/>
        <end position="155"/>
    </location>
</feature>
<dbReference type="InterPro" id="IPR036388">
    <property type="entry name" value="WH-like_DNA-bd_sf"/>
</dbReference>
<accession>A0A4R2CFL8</accession>
<evidence type="ECO:0000313" key="2">
    <source>
        <dbReference type="EMBL" id="TCN37809.1"/>
    </source>
</evidence>
<dbReference type="SUPFAM" id="SSF46785">
    <property type="entry name" value="Winged helix' DNA-binding domain"/>
    <property type="match status" value="1"/>
</dbReference>
<dbReference type="PRINTS" id="PR00598">
    <property type="entry name" value="HTHMARR"/>
</dbReference>
<dbReference type="Gene3D" id="1.10.10.10">
    <property type="entry name" value="Winged helix-like DNA-binding domain superfamily/Winged helix DNA-binding domain"/>
    <property type="match status" value="1"/>
</dbReference>
<dbReference type="EMBL" id="SLVX01000021">
    <property type="protein sequence ID" value="TCN37809.1"/>
    <property type="molecule type" value="Genomic_DNA"/>
</dbReference>
<dbReference type="PANTHER" id="PTHR33164">
    <property type="entry name" value="TRANSCRIPTIONAL REGULATOR, MARR FAMILY"/>
    <property type="match status" value="1"/>
</dbReference>
<comment type="caution">
    <text evidence="2">The sequence shown here is derived from an EMBL/GenBank/DDBJ whole genome shotgun (WGS) entry which is preliminary data.</text>
</comment>
<dbReference type="InterPro" id="IPR000835">
    <property type="entry name" value="HTH_MarR-typ"/>
</dbReference>
<protein>
    <submittedName>
        <fullName evidence="2">MarR family transcriptional regulator</fullName>
    </submittedName>
</protein>
<dbReference type="AlphaFoldDB" id="A0A4R2CFL8"/>
<sequence>MEKISETYEAPASNALDACAVAQSVAHQLRRAHGQFTHRFLFYFSRVNLRPGEFTALALIAEVPGRKQSEIAAAMGVQRANFVSLTNVLEGRSLIERRNAPNDRRSHALYITPAGASLLADARKAEADFEADCLERLGGTRARDQFLVLLSRLFG</sequence>
<evidence type="ECO:0000313" key="3">
    <source>
        <dbReference type="Proteomes" id="UP000295351"/>
    </source>
</evidence>